<dbReference type="EMBL" id="JACHOV010000004">
    <property type="protein sequence ID" value="MBB4641033.1"/>
    <property type="molecule type" value="Genomic_DNA"/>
</dbReference>
<dbReference type="Pfam" id="PF02501">
    <property type="entry name" value="T2SSI"/>
    <property type="match status" value="1"/>
</dbReference>
<dbReference type="NCBIfam" id="TIGR02532">
    <property type="entry name" value="IV_pilin_GFxxxE"/>
    <property type="match status" value="1"/>
</dbReference>
<evidence type="ECO:0000256" key="2">
    <source>
        <dbReference type="ARBA" id="ARBA00008358"/>
    </source>
</evidence>
<evidence type="ECO:0000256" key="9">
    <source>
        <dbReference type="RuleBase" id="RU368030"/>
    </source>
</evidence>
<dbReference type="RefSeq" id="WP_184474850.1">
    <property type="nucleotide sequence ID" value="NZ_JACHOV010000004.1"/>
</dbReference>
<dbReference type="InterPro" id="IPR010052">
    <property type="entry name" value="T2SS_protein-GspI"/>
</dbReference>
<organism evidence="12 13">
    <name type="scientific">Rhizorhapis suberifaciens</name>
    <name type="common">corky root of lettuce</name>
    <dbReference type="NCBI Taxonomy" id="13656"/>
    <lineage>
        <taxon>Bacteria</taxon>
        <taxon>Pseudomonadati</taxon>
        <taxon>Pseudomonadota</taxon>
        <taxon>Alphaproteobacteria</taxon>
        <taxon>Sphingomonadales</taxon>
        <taxon>Sphingomonadaceae</taxon>
        <taxon>Rhizorhapis</taxon>
    </lineage>
</organism>
<dbReference type="Pfam" id="PF07963">
    <property type="entry name" value="N_methyl"/>
    <property type="match status" value="1"/>
</dbReference>
<accession>A0A840HSX6</accession>
<reference evidence="12 13" key="1">
    <citation type="submission" date="2020-08" db="EMBL/GenBank/DDBJ databases">
        <title>Genomic Encyclopedia of Type Strains, Phase IV (KMG-IV): sequencing the most valuable type-strain genomes for metagenomic binning, comparative biology and taxonomic classification.</title>
        <authorList>
            <person name="Goeker M."/>
        </authorList>
    </citation>
    <scope>NUCLEOTIDE SEQUENCE [LARGE SCALE GENOMIC DNA]</scope>
    <source>
        <strain evidence="12 13">DSM 7465</strain>
    </source>
</reference>
<keyword evidence="13" id="KW-1185">Reference proteome</keyword>
<dbReference type="GO" id="GO:0015627">
    <property type="term" value="C:type II protein secretion system complex"/>
    <property type="evidence" value="ECO:0007669"/>
    <property type="project" value="UniProtKB-UniRule"/>
</dbReference>
<dbReference type="InterPro" id="IPR045584">
    <property type="entry name" value="Pilin-like"/>
</dbReference>
<dbReference type="PANTHER" id="PTHR38779">
    <property type="entry name" value="TYPE II SECRETION SYSTEM PROTEIN I-RELATED"/>
    <property type="match status" value="1"/>
</dbReference>
<evidence type="ECO:0000313" key="12">
    <source>
        <dbReference type="EMBL" id="MBB4641033.1"/>
    </source>
</evidence>
<proteinExistence type="inferred from homology"/>
<feature type="transmembrane region" description="Helical" evidence="9">
    <location>
        <begin position="38"/>
        <end position="56"/>
    </location>
</feature>
<dbReference type="PROSITE" id="PS00409">
    <property type="entry name" value="PROKAR_NTER_METHYL"/>
    <property type="match status" value="1"/>
</dbReference>
<dbReference type="InterPro" id="IPR012902">
    <property type="entry name" value="N_methyl_site"/>
</dbReference>
<protein>
    <recommendedName>
        <fullName evidence="9">Type II secretion system protein I</fullName>
        <shortName evidence="9">T2SS minor pseudopilin I</shortName>
    </recommendedName>
</protein>
<dbReference type="Proteomes" id="UP000575068">
    <property type="component" value="Unassembled WGS sequence"/>
</dbReference>
<comment type="function">
    <text evidence="9">Component of the type II secretion system required for the energy-dependent secretion of extracellular factors such as proteases and toxins from the periplasm.</text>
</comment>
<evidence type="ECO:0000256" key="4">
    <source>
        <dbReference type="ARBA" id="ARBA00022481"/>
    </source>
</evidence>
<comment type="caution">
    <text evidence="12">The sequence shown here is derived from an EMBL/GenBank/DDBJ whole genome shotgun (WGS) entry which is preliminary data.</text>
</comment>
<keyword evidence="7 9" id="KW-1133">Transmembrane helix</keyword>
<feature type="region of interest" description="Disordered" evidence="10">
    <location>
        <begin position="1"/>
        <end position="21"/>
    </location>
</feature>
<dbReference type="InterPro" id="IPR003413">
    <property type="entry name" value="T2SS_GspI_C"/>
</dbReference>
<evidence type="ECO:0000256" key="3">
    <source>
        <dbReference type="ARBA" id="ARBA00022475"/>
    </source>
</evidence>
<dbReference type="AlphaFoldDB" id="A0A840HSX6"/>
<comment type="PTM">
    <text evidence="9">Cleaved by prepilin peptidase.</text>
</comment>
<feature type="compositionally biased region" description="Basic and acidic residues" evidence="10">
    <location>
        <begin position="1"/>
        <end position="13"/>
    </location>
</feature>
<comment type="subunit">
    <text evidence="9">Type II secretion is composed of four main components: the outer membrane complex, the inner membrane complex, the cytoplasmic secretion ATPase and the periplasm-spanning pseudopilus.</text>
</comment>
<comment type="similarity">
    <text evidence="2 9">Belongs to the GSP I family.</text>
</comment>
<keyword evidence="8 9" id="KW-0472">Membrane</keyword>
<dbReference type="GO" id="GO:0005886">
    <property type="term" value="C:plasma membrane"/>
    <property type="evidence" value="ECO:0007669"/>
    <property type="project" value="UniProtKB-SubCell"/>
</dbReference>
<gene>
    <name evidence="12" type="ORF">HNQ99_001337</name>
</gene>
<evidence type="ECO:0000256" key="7">
    <source>
        <dbReference type="ARBA" id="ARBA00022989"/>
    </source>
</evidence>
<evidence type="ECO:0000256" key="10">
    <source>
        <dbReference type="SAM" id="MobiDB-lite"/>
    </source>
</evidence>
<keyword evidence="5 9" id="KW-0997">Cell inner membrane</keyword>
<dbReference type="SUPFAM" id="SSF54523">
    <property type="entry name" value="Pili subunits"/>
    <property type="match status" value="1"/>
</dbReference>
<dbReference type="PANTHER" id="PTHR38779:SF2">
    <property type="entry name" value="TYPE II SECRETION SYSTEM PROTEIN I-RELATED"/>
    <property type="match status" value="1"/>
</dbReference>
<dbReference type="Gene3D" id="3.30.1300.30">
    <property type="entry name" value="GSPII I/J protein-like"/>
    <property type="match status" value="1"/>
</dbReference>
<evidence type="ECO:0000313" key="13">
    <source>
        <dbReference type="Proteomes" id="UP000575068"/>
    </source>
</evidence>
<evidence type="ECO:0000256" key="1">
    <source>
        <dbReference type="ARBA" id="ARBA00004377"/>
    </source>
</evidence>
<keyword evidence="4 9" id="KW-0488">Methylation</keyword>
<evidence type="ECO:0000256" key="6">
    <source>
        <dbReference type="ARBA" id="ARBA00022692"/>
    </source>
</evidence>
<keyword evidence="6 9" id="KW-0812">Transmembrane</keyword>
<evidence type="ECO:0000256" key="5">
    <source>
        <dbReference type="ARBA" id="ARBA00022519"/>
    </source>
</evidence>
<comment type="subcellular location">
    <subcellularLocation>
        <location evidence="1 9">Cell inner membrane</location>
        <topology evidence="1 9">Single-pass membrane protein</topology>
    </subcellularLocation>
</comment>
<keyword evidence="3" id="KW-1003">Cell membrane</keyword>
<evidence type="ECO:0000259" key="11">
    <source>
        <dbReference type="Pfam" id="PF02501"/>
    </source>
</evidence>
<name>A0A840HSX6_9SPHN</name>
<sequence>MSVRDKKPGERPEPQATSRGYGAPACAEIPFKARGFTLIEMLVALSVFSLAALALLKLQGFTLATTADLDQKLLGQIVARNLAVELLSDPAPPGLGQTSGDVENGGQLWHWTRKAKLTDDPRIIQIDLRVEGHAGTSPNALTIVRMAK</sequence>
<evidence type="ECO:0000256" key="8">
    <source>
        <dbReference type="ARBA" id="ARBA00023136"/>
    </source>
</evidence>
<feature type="domain" description="Type II secretion system protein GspI C-terminal" evidence="11">
    <location>
        <begin position="69"/>
        <end position="141"/>
    </location>
</feature>
<dbReference type="NCBIfam" id="TIGR01707">
    <property type="entry name" value="gspI"/>
    <property type="match status" value="1"/>
</dbReference>
<dbReference type="GO" id="GO:0015628">
    <property type="term" value="P:protein secretion by the type II secretion system"/>
    <property type="evidence" value="ECO:0007669"/>
    <property type="project" value="UniProtKB-UniRule"/>
</dbReference>